<keyword evidence="2" id="KW-1185">Reference proteome</keyword>
<dbReference type="Gene3D" id="3.40.50.10540">
    <property type="entry name" value="Crotonobetainyl-coa:carnitine coa-transferase, domain 1"/>
    <property type="match status" value="1"/>
</dbReference>
<dbReference type="GO" id="GO:0016740">
    <property type="term" value="F:transferase activity"/>
    <property type="evidence" value="ECO:0007669"/>
    <property type="project" value="UniProtKB-KW"/>
</dbReference>
<dbReference type="EMBL" id="JBGCUO010000001">
    <property type="protein sequence ID" value="MEY1662204.1"/>
    <property type="molecule type" value="Genomic_DNA"/>
</dbReference>
<dbReference type="InterPro" id="IPR050509">
    <property type="entry name" value="CoA-transferase_III"/>
</dbReference>
<dbReference type="InterPro" id="IPR044855">
    <property type="entry name" value="CoA-Trfase_III_dom3_sf"/>
</dbReference>
<gene>
    <name evidence="1" type="ORF">AB5I84_08595</name>
</gene>
<dbReference type="Gene3D" id="3.30.1540.10">
    <property type="entry name" value="formyl-coa transferase, domain 3"/>
    <property type="match status" value="1"/>
</dbReference>
<organism evidence="1 2">
    <name type="scientific">Isoalcanivorax beigongshangi</name>
    <dbReference type="NCBI Taxonomy" id="3238810"/>
    <lineage>
        <taxon>Bacteria</taxon>
        <taxon>Pseudomonadati</taxon>
        <taxon>Pseudomonadota</taxon>
        <taxon>Gammaproteobacteria</taxon>
        <taxon>Oceanospirillales</taxon>
        <taxon>Alcanivoracaceae</taxon>
        <taxon>Isoalcanivorax</taxon>
    </lineage>
</organism>
<evidence type="ECO:0000313" key="2">
    <source>
        <dbReference type="Proteomes" id="UP001562065"/>
    </source>
</evidence>
<comment type="caution">
    <text evidence="1">The sequence shown here is derived from an EMBL/GenBank/DDBJ whole genome shotgun (WGS) entry which is preliminary data.</text>
</comment>
<evidence type="ECO:0000313" key="1">
    <source>
        <dbReference type="EMBL" id="MEY1662204.1"/>
    </source>
</evidence>
<dbReference type="Proteomes" id="UP001562065">
    <property type="component" value="Unassembled WGS sequence"/>
</dbReference>
<dbReference type="PANTHER" id="PTHR48228">
    <property type="entry name" value="SUCCINYL-COA--D-CITRAMALATE COA-TRANSFERASE"/>
    <property type="match status" value="1"/>
</dbReference>
<name>A0ABV4AH93_9GAMM</name>
<dbReference type="InterPro" id="IPR003673">
    <property type="entry name" value="CoA-Trfase_fam_III"/>
</dbReference>
<proteinExistence type="predicted"/>
<dbReference type="RefSeq" id="WP_369455443.1">
    <property type="nucleotide sequence ID" value="NZ_JBGCUO010000001.1"/>
</dbReference>
<dbReference type="Pfam" id="PF02515">
    <property type="entry name" value="CoA_transf_3"/>
    <property type="match status" value="1"/>
</dbReference>
<reference evidence="1 2" key="1">
    <citation type="submission" date="2024-07" db="EMBL/GenBank/DDBJ databases">
        <authorList>
            <person name="Ren Q."/>
        </authorList>
    </citation>
    <scope>NUCLEOTIDE SEQUENCE [LARGE SCALE GENOMIC DNA]</scope>
    <source>
        <strain evidence="1 2">REN37</strain>
    </source>
</reference>
<dbReference type="PANTHER" id="PTHR48228:SF5">
    <property type="entry name" value="ALPHA-METHYLACYL-COA RACEMASE"/>
    <property type="match status" value="1"/>
</dbReference>
<protein>
    <submittedName>
        <fullName evidence="1">CaiB/BaiF CoA transferase family protein</fullName>
    </submittedName>
</protein>
<keyword evidence="1" id="KW-0808">Transferase</keyword>
<dbReference type="SUPFAM" id="SSF89796">
    <property type="entry name" value="CoA-transferase family III (CaiB/BaiF)"/>
    <property type="match status" value="1"/>
</dbReference>
<dbReference type="InterPro" id="IPR023606">
    <property type="entry name" value="CoA-Trfase_III_dom_1_sf"/>
</dbReference>
<accession>A0ABV4AH93</accession>
<sequence length="392" mass="41705">MKGPLESLKVLDFTSLLPGPFGTLILADLGAEVVRVESPTRPDLVRALPPFTDGVSAVHAHLNRSKRSLALDLKQPDAVAVIQRMVQDYDIVVEQFRPGVMDRLGVGYQALREHNPRLIYCAITGYGQTGPYRDRAGHDLNYLALSGITSYNGRAEQGPAPMACQVADVAGGSCHAVMAILAAVIHRDRTGEGQFIDISMTDAAFSLHALTAASALVGGSDPALEGTQLNGGSFYDCYATADGRWLSVAGLEPQFFARFCQVIERPELAGRGLAMAPDMVAEVKAEISAALKQRTLAQWLDRFAEVDACVEPVLTVSEAAAHPQLVAREMVVDVPQGAGHQAQVASPFRFSATAPQYRFAGGALGADTTAVLAELGYSEDQITSLRNTGAAQ</sequence>